<evidence type="ECO:0000313" key="3">
    <source>
        <dbReference type="Proteomes" id="UP000799777"/>
    </source>
</evidence>
<dbReference type="EMBL" id="ML978315">
    <property type="protein sequence ID" value="KAF2023963.1"/>
    <property type="molecule type" value="Genomic_DNA"/>
</dbReference>
<proteinExistence type="predicted"/>
<name>A0A9P4GWG1_9PLEO</name>
<protein>
    <recommendedName>
        <fullName evidence="1">Heterokaryon incompatibility domain-containing protein</fullName>
    </recommendedName>
</protein>
<comment type="caution">
    <text evidence="2">The sequence shown here is derived from an EMBL/GenBank/DDBJ whole genome shotgun (WGS) entry which is preliminary data.</text>
</comment>
<dbReference type="Pfam" id="PF06985">
    <property type="entry name" value="HET"/>
    <property type="match status" value="1"/>
</dbReference>
<keyword evidence="3" id="KW-1185">Reference proteome</keyword>
<dbReference type="InterPro" id="IPR010730">
    <property type="entry name" value="HET"/>
</dbReference>
<evidence type="ECO:0000259" key="1">
    <source>
        <dbReference type="Pfam" id="PF06985"/>
    </source>
</evidence>
<sequence length="289" mass="32227">MHNALEQARQDFYNRAVKDGGGALRGLVTQAASADDLRRYFQPSSDPAHNPQVEDMASATAKVDIGTPLEIDAVTPSERFENYDEIFTKPKIVRTEPRLRVLTEEYDTARALIRGISWIHLLGTTTASRTSYDVAAIWLKRGMAEEDYLASNFATNDHRDTTYSPPSSPNQMFPFSEDGSFVADNDVLGTERGEGLKYASSSTDVSDECPSRLLEINEHATYVRLIETSGQKFTYVALSYCWGKDDAGPWKTTRSTIESHMKTGLDTCLLPLTLQRSLKITRGLGLHYI</sequence>
<reference evidence="2" key="1">
    <citation type="journal article" date="2020" name="Stud. Mycol.">
        <title>101 Dothideomycetes genomes: a test case for predicting lifestyles and emergence of pathogens.</title>
        <authorList>
            <person name="Haridas S."/>
            <person name="Albert R."/>
            <person name="Binder M."/>
            <person name="Bloem J."/>
            <person name="Labutti K."/>
            <person name="Salamov A."/>
            <person name="Andreopoulos B."/>
            <person name="Baker S."/>
            <person name="Barry K."/>
            <person name="Bills G."/>
            <person name="Bluhm B."/>
            <person name="Cannon C."/>
            <person name="Castanera R."/>
            <person name="Culley D."/>
            <person name="Daum C."/>
            <person name="Ezra D."/>
            <person name="Gonzalez J."/>
            <person name="Henrissat B."/>
            <person name="Kuo A."/>
            <person name="Liang C."/>
            <person name="Lipzen A."/>
            <person name="Lutzoni F."/>
            <person name="Magnuson J."/>
            <person name="Mondo S."/>
            <person name="Nolan M."/>
            <person name="Ohm R."/>
            <person name="Pangilinan J."/>
            <person name="Park H.-J."/>
            <person name="Ramirez L."/>
            <person name="Alfaro M."/>
            <person name="Sun H."/>
            <person name="Tritt A."/>
            <person name="Yoshinaga Y."/>
            <person name="Zwiers L.-H."/>
            <person name="Turgeon B."/>
            <person name="Goodwin S."/>
            <person name="Spatafora J."/>
            <person name="Crous P."/>
            <person name="Grigoriev I."/>
        </authorList>
    </citation>
    <scope>NUCLEOTIDE SEQUENCE</scope>
    <source>
        <strain evidence="2">CBS 110217</strain>
    </source>
</reference>
<dbReference type="Proteomes" id="UP000799777">
    <property type="component" value="Unassembled WGS sequence"/>
</dbReference>
<dbReference type="AlphaFoldDB" id="A0A9P4GWG1"/>
<feature type="domain" description="Heterokaryon incompatibility" evidence="1">
    <location>
        <begin position="235"/>
        <end position="289"/>
    </location>
</feature>
<dbReference type="OrthoDB" id="2958217at2759"/>
<organism evidence="2 3">
    <name type="scientific">Setomelanomma holmii</name>
    <dbReference type="NCBI Taxonomy" id="210430"/>
    <lineage>
        <taxon>Eukaryota</taxon>
        <taxon>Fungi</taxon>
        <taxon>Dikarya</taxon>
        <taxon>Ascomycota</taxon>
        <taxon>Pezizomycotina</taxon>
        <taxon>Dothideomycetes</taxon>
        <taxon>Pleosporomycetidae</taxon>
        <taxon>Pleosporales</taxon>
        <taxon>Pleosporineae</taxon>
        <taxon>Phaeosphaeriaceae</taxon>
        <taxon>Setomelanomma</taxon>
    </lineage>
</organism>
<gene>
    <name evidence="2" type="ORF">EK21DRAFT_118254</name>
</gene>
<accession>A0A9P4GWG1</accession>
<evidence type="ECO:0000313" key="2">
    <source>
        <dbReference type="EMBL" id="KAF2023963.1"/>
    </source>
</evidence>